<evidence type="ECO:0000256" key="2">
    <source>
        <dbReference type="ARBA" id="ARBA00023125"/>
    </source>
</evidence>
<dbReference type="CDD" id="cd06284">
    <property type="entry name" value="PBP1_LacI-like"/>
    <property type="match status" value="1"/>
</dbReference>
<dbReference type="PANTHER" id="PTHR30146">
    <property type="entry name" value="LACI-RELATED TRANSCRIPTIONAL REPRESSOR"/>
    <property type="match status" value="1"/>
</dbReference>
<gene>
    <name evidence="5" type="ORF">DL237_10685</name>
</gene>
<dbReference type="InterPro" id="IPR000843">
    <property type="entry name" value="HTH_LacI"/>
</dbReference>
<name>A0A399J0F2_9RHOB</name>
<dbReference type="GO" id="GO:0000976">
    <property type="term" value="F:transcription cis-regulatory region binding"/>
    <property type="evidence" value="ECO:0007669"/>
    <property type="project" value="TreeGrafter"/>
</dbReference>
<dbReference type="Gene3D" id="1.10.260.40">
    <property type="entry name" value="lambda repressor-like DNA-binding domains"/>
    <property type="match status" value="1"/>
</dbReference>
<dbReference type="InterPro" id="IPR010982">
    <property type="entry name" value="Lambda_DNA-bd_dom_sf"/>
</dbReference>
<evidence type="ECO:0000259" key="4">
    <source>
        <dbReference type="PROSITE" id="PS50932"/>
    </source>
</evidence>
<dbReference type="Gene3D" id="3.40.50.2300">
    <property type="match status" value="2"/>
</dbReference>
<dbReference type="InterPro" id="IPR028082">
    <property type="entry name" value="Peripla_BP_I"/>
</dbReference>
<dbReference type="AlphaFoldDB" id="A0A399J0F2"/>
<evidence type="ECO:0000256" key="1">
    <source>
        <dbReference type="ARBA" id="ARBA00023015"/>
    </source>
</evidence>
<evidence type="ECO:0000256" key="3">
    <source>
        <dbReference type="ARBA" id="ARBA00023163"/>
    </source>
</evidence>
<dbReference type="CDD" id="cd01392">
    <property type="entry name" value="HTH_LacI"/>
    <property type="match status" value="1"/>
</dbReference>
<keyword evidence="3" id="KW-0804">Transcription</keyword>
<dbReference type="Pfam" id="PF13377">
    <property type="entry name" value="Peripla_BP_3"/>
    <property type="match status" value="1"/>
</dbReference>
<dbReference type="OrthoDB" id="60111at2"/>
<keyword evidence="2" id="KW-0238">DNA-binding</keyword>
<evidence type="ECO:0000313" key="5">
    <source>
        <dbReference type="EMBL" id="RII38714.1"/>
    </source>
</evidence>
<dbReference type="GO" id="GO:0003700">
    <property type="term" value="F:DNA-binding transcription factor activity"/>
    <property type="evidence" value="ECO:0007669"/>
    <property type="project" value="TreeGrafter"/>
</dbReference>
<dbReference type="PROSITE" id="PS50932">
    <property type="entry name" value="HTH_LACI_2"/>
    <property type="match status" value="1"/>
</dbReference>
<keyword evidence="1" id="KW-0805">Transcription regulation</keyword>
<protein>
    <submittedName>
        <fullName evidence="5">LacI family transcriptional regulator</fullName>
    </submittedName>
</protein>
<dbReference type="PRINTS" id="PR00036">
    <property type="entry name" value="HTHLACI"/>
</dbReference>
<dbReference type="SUPFAM" id="SSF53822">
    <property type="entry name" value="Periplasmic binding protein-like I"/>
    <property type="match status" value="1"/>
</dbReference>
<proteinExistence type="predicted"/>
<comment type="caution">
    <text evidence="5">The sequence shown here is derived from an EMBL/GenBank/DDBJ whole genome shotgun (WGS) entry which is preliminary data.</text>
</comment>
<dbReference type="Proteomes" id="UP000265848">
    <property type="component" value="Unassembled WGS sequence"/>
</dbReference>
<organism evidence="5 6">
    <name type="scientific">Pseudooceanicola sediminis</name>
    <dbReference type="NCBI Taxonomy" id="2211117"/>
    <lineage>
        <taxon>Bacteria</taxon>
        <taxon>Pseudomonadati</taxon>
        <taxon>Pseudomonadota</taxon>
        <taxon>Alphaproteobacteria</taxon>
        <taxon>Rhodobacterales</taxon>
        <taxon>Paracoccaceae</taxon>
        <taxon>Pseudooceanicola</taxon>
    </lineage>
</organism>
<reference evidence="5 6" key="1">
    <citation type="submission" date="2018-08" db="EMBL/GenBank/DDBJ databases">
        <title>Pseudooceanicola sediminis CY03 in the family Rhodobacteracea.</title>
        <authorList>
            <person name="Zhang Y.-J."/>
        </authorList>
    </citation>
    <scope>NUCLEOTIDE SEQUENCE [LARGE SCALE GENOMIC DNA]</scope>
    <source>
        <strain evidence="5 6">CY03</strain>
    </source>
</reference>
<feature type="domain" description="HTH lacI-type" evidence="4">
    <location>
        <begin position="6"/>
        <end position="60"/>
    </location>
</feature>
<sequence length="337" mass="35203">MDRKTATIQDVARVAGVSTATVSRTLSKPSVVAPATRESVLRAVADTGYRINTLAANLRRQRTGSVIALVPNLANPFFSQIFAGMSAVLTEAGLGLLVADTQTGTDPDDRLGYHLTSGNADGLILFDGTLSRDSLNVPGRPPVLLVSEWMEDDLPSITVDNRHGAALAVNHLAGAGHRAIGFLSGPPANVLTTERLAGYHAALSALGLIAHPDWILEGDFTMDSGAAAARRWMALPDRPTALFCASDEMAVGFMGAVHRAGLSVPGDISIVGFDNIEVAQHLTPGLTTIRQPRTIIGTRSAELLLDMIAAGSLSGPSEVIEVELITRASVAPPPTPG</sequence>
<accession>A0A399J0F2</accession>
<dbReference type="Pfam" id="PF00356">
    <property type="entry name" value="LacI"/>
    <property type="match status" value="1"/>
</dbReference>
<evidence type="ECO:0000313" key="6">
    <source>
        <dbReference type="Proteomes" id="UP000265848"/>
    </source>
</evidence>
<dbReference type="EMBL" id="QWJJ01000008">
    <property type="protein sequence ID" value="RII38714.1"/>
    <property type="molecule type" value="Genomic_DNA"/>
</dbReference>
<dbReference type="InterPro" id="IPR046335">
    <property type="entry name" value="LacI/GalR-like_sensor"/>
</dbReference>
<dbReference type="SUPFAM" id="SSF47413">
    <property type="entry name" value="lambda repressor-like DNA-binding domains"/>
    <property type="match status" value="1"/>
</dbReference>
<dbReference type="SMART" id="SM00354">
    <property type="entry name" value="HTH_LACI"/>
    <property type="match status" value="1"/>
</dbReference>
<dbReference type="RefSeq" id="WP_119399059.1">
    <property type="nucleotide sequence ID" value="NZ_QWJJ01000008.1"/>
</dbReference>
<dbReference type="PANTHER" id="PTHR30146:SF109">
    <property type="entry name" value="HTH-TYPE TRANSCRIPTIONAL REGULATOR GALS"/>
    <property type="match status" value="1"/>
</dbReference>
<keyword evidence="6" id="KW-1185">Reference proteome</keyword>